<keyword evidence="6 8" id="KW-0408">Iron</keyword>
<dbReference type="SFLD" id="SFLDG01061">
    <property type="entry name" value="methylthiotransferase"/>
    <property type="match status" value="1"/>
</dbReference>
<feature type="binding site" evidence="8">
    <location>
        <position position="151"/>
    </location>
    <ligand>
        <name>[4Fe-4S] cluster</name>
        <dbReference type="ChEBI" id="CHEBI:49883"/>
        <label>2</label>
        <note>4Fe-4S-S-AdoMet</note>
    </ligand>
</feature>
<proteinExistence type="inferred from homology"/>
<dbReference type="CDD" id="cd01335">
    <property type="entry name" value="Radical_SAM"/>
    <property type="match status" value="1"/>
</dbReference>
<name>L1NDN8_9PORP</name>
<dbReference type="Gene3D" id="2.40.50.140">
    <property type="entry name" value="Nucleic acid-binding proteins"/>
    <property type="match status" value="1"/>
</dbReference>
<dbReference type="InterPro" id="IPR002792">
    <property type="entry name" value="TRAM_dom"/>
</dbReference>
<sequence length="434" mass="49889">MRKNQVDVITLGCSKNLVDSEQLIRQFLANGYKVSHNSSAVNGEIVVLNTCGFIGDAQEESINMILKMVEAKKSGRIGQVYVMGCLTERFMDELKKEIPEVDGYYGKFNWKNLLSDLGKAYHHDPLGGNRSITTPAHYAYMKISEGCNRSCSYCAIPIITGKHKSRPMESLIEEAKALVASGVKEIQLIAQDLTFYGLDIYKKNCLAELMQRLSDVQGLEWLRLHYAYPADFPREILDVMRERDNICNYLDIALQHISDPMLRAMRRRVTKAETYDLLRYMRQSVPGIHLRTTLMTGHPHETDQDFEELLQFVRDIRFDRMGAFVYSHESGTYAYEQYEDHIPLSVKQERMDRLMQTQEQIAGELNSAKVGQTLRTLIDRAEEEYFIGRTEYDSPEVDGEVLLARDEHPNLQVGHFYPVEIISADTFDLYGRIH</sequence>
<evidence type="ECO:0000256" key="7">
    <source>
        <dbReference type="ARBA" id="ARBA00023014"/>
    </source>
</evidence>
<dbReference type="GO" id="GO:0005840">
    <property type="term" value="C:ribosome"/>
    <property type="evidence" value="ECO:0007669"/>
    <property type="project" value="UniProtKB-KW"/>
</dbReference>
<feature type="binding site" evidence="8">
    <location>
        <position position="51"/>
    </location>
    <ligand>
        <name>[4Fe-4S] cluster</name>
        <dbReference type="ChEBI" id="CHEBI:49883"/>
        <label>1</label>
    </ligand>
</feature>
<dbReference type="HOGENOM" id="CLU_018697_0_1_10"/>
<keyword evidence="4 8" id="KW-0949">S-adenosyl-L-methionine</keyword>
<dbReference type="PATRIC" id="fig|1127696.3.peg.918"/>
<dbReference type="EMBL" id="AMEQ01000027">
    <property type="protein sequence ID" value="EKY01292.1"/>
    <property type="molecule type" value="Genomic_DNA"/>
</dbReference>
<dbReference type="eggNOG" id="COG0621">
    <property type="taxonomic scope" value="Bacteria"/>
</dbReference>
<dbReference type="PROSITE" id="PS01278">
    <property type="entry name" value="MTTASE_RADICAL"/>
    <property type="match status" value="1"/>
</dbReference>
<dbReference type="Pfam" id="PF00919">
    <property type="entry name" value="UPF0004"/>
    <property type="match status" value="1"/>
</dbReference>
<evidence type="ECO:0000256" key="3">
    <source>
        <dbReference type="ARBA" id="ARBA00022679"/>
    </source>
</evidence>
<dbReference type="GO" id="GO:0051539">
    <property type="term" value="F:4 iron, 4 sulfur cluster binding"/>
    <property type="evidence" value="ECO:0007669"/>
    <property type="project" value="UniProtKB-UniRule"/>
</dbReference>
<dbReference type="PROSITE" id="PS51449">
    <property type="entry name" value="MTTASE_N"/>
    <property type="match status" value="1"/>
</dbReference>
<dbReference type="STRING" id="1127696.HMPREF9134_01012"/>
<dbReference type="SFLD" id="SFLDS00029">
    <property type="entry name" value="Radical_SAM"/>
    <property type="match status" value="1"/>
</dbReference>
<dbReference type="PROSITE" id="PS50926">
    <property type="entry name" value="TRAM"/>
    <property type="match status" value="1"/>
</dbReference>
<dbReference type="PANTHER" id="PTHR43837">
    <property type="entry name" value="RIBOSOMAL PROTEIN S12 METHYLTHIOTRANSFERASE RIMO"/>
    <property type="match status" value="1"/>
</dbReference>
<organism evidence="12 13">
    <name type="scientific">Porphyromonas catoniae F0037</name>
    <dbReference type="NCBI Taxonomy" id="1127696"/>
    <lineage>
        <taxon>Bacteria</taxon>
        <taxon>Pseudomonadati</taxon>
        <taxon>Bacteroidota</taxon>
        <taxon>Bacteroidia</taxon>
        <taxon>Bacteroidales</taxon>
        <taxon>Porphyromonadaceae</taxon>
        <taxon>Porphyromonas</taxon>
    </lineage>
</organism>
<feature type="binding site" evidence="8">
    <location>
        <position position="147"/>
    </location>
    <ligand>
        <name>[4Fe-4S] cluster</name>
        <dbReference type="ChEBI" id="CHEBI:49883"/>
        <label>2</label>
        <note>4Fe-4S-S-AdoMet</note>
    </ligand>
</feature>
<dbReference type="FunFam" id="3.80.30.20:FF:000001">
    <property type="entry name" value="tRNA-2-methylthio-N(6)-dimethylallyladenosine synthase 2"/>
    <property type="match status" value="1"/>
</dbReference>
<dbReference type="GO" id="GO:0035599">
    <property type="term" value="F:aspartic acid methylthiotransferase activity"/>
    <property type="evidence" value="ECO:0007669"/>
    <property type="project" value="TreeGrafter"/>
</dbReference>
<comment type="cofactor">
    <cofactor evidence="8">
        <name>[4Fe-4S] cluster</name>
        <dbReference type="ChEBI" id="CHEBI:49883"/>
    </cofactor>
    <text evidence="8">Binds 2 [4Fe-4S] clusters. One cluster is coordinated with 3 cysteines and an exchangeable S-adenosyl-L-methionine.</text>
</comment>
<dbReference type="Pfam" id="PF04055">
    <property type="entry name" value="Radical_SAM"/>
    <property type="match status" value="1"/>
</dbReference>
<dbReference type="Gene3D" id="3.80.30.20">
    <property type="entry name" value="tm_1862 like domain"/>
    <property type="match status" value="1"/>
</dbReference>
<evidence type="ECO:0000259" key="10">
    <source>
        <dbReference type="PROSITE" id="PS51449"/>
    </source>
</evidence>
<keyword evidence="1 8" id="KW-0004">4Fe-4S</keyword>
<dbReference type="InterPro" id="IPR005840">
    <property type="entry name" value="Ribosomal_uS12_MeSTrfase_RimO"/>
</dbReference>
<protein>
    <recommendedName>
        <fullName evidence="8">Ribosomal protein uS12 methylthiotransferase RimO</fullName>
        <shortName evidence="8">uS12 MTTase</shortName>
        <shortName evidence="8">uS12 methylthiotransferase</shortName>
        <ecNumber evidence="8">2.8.4.4</ecNumber>
    </recommendedName>
    <alternativeName>
        <fullName evidence="8">Ribosomal protein uS12 (aspartate-C(3))-methylthiotransferase</fullName>
    </alternativeName>
    <alternativeName>
        <fullName evidence="8">Ribosome maturation factor RimO</fullName>
    </alternativeName>
</protein>
<keyword evidence="3 8" id="KW-0808">Transferase</keyword>
<gene>
    <name evidence="8" type="primary">rimO</name>
    <name evidence="12" type="ORF">HMPREF9134_01012</name>
</gene>
<dbReference type="InterPro" id="IPR023404">
    <property type="entry name" value="rSAM_horseshoe"/>
</dbReference>
<feature type="binding site" evidence="8">
    <location>
        <position position="13"/>
    </location>
    <ligand>
        <name>[4Fe-4S] cluster</name>
        <dbReference type="ChEBI" id="CHEBI:49883"/>
        <label>1</label>
    </ligand>
</feature>
<dbReference type="InterPro" id="IPR007197">
    <property type="entry name" value="rSAM"/>
</dbReference>
<comment type="function">
    <text evidence="8">Catalyzes the methylthiolation of an aspartic acid residue of ribosomal protein uS12.</text>
</comment>
<evidence type="ECO:0000313" key="13">
    <source>
        <dbReference type="Proteomes" id="UP000010408"/>
    </source>
</evidence>
<dbReference type="InterPro" id="IPR012340">
    <property type="entry name" value="NA-bd_OB-fold"/>
</dbReference>
<feature type="domain" description="Radical SAM core" evidence="11">
    <location>
        <begin position="133"/>
        <end position="364"/>
    </location>
</feature>
<evidence type="ECO:0000256" key="8">
    <source>
        <dbReference type="HAMAP-Rule" id="MF_01865"/>
    </source>
</evidence>
<dbReference type="InterPro" id="IPR058240">
    <property type="entry name" value="rSAM_sf"/>
</dbReference>
<dbReference type="SUPFAM" id="SSF102114">
    <property type="entry name" value="Radical SAM enzymes"/>
    <property type="match status" value="1"/>
</dbReference>
<comment type="catalytic activity">
    <reaction evidence="8">
        <text>L-aspartate(89)-[ribosomal protein uS12]-hydrogen + (sulfur carrier)-SH + AH2 + 2 S-adenosyl-L-methionine = 3-methylsulfanyl-L-aspartate(89)-[ribosomal protein uS12]-hydrogen + (sulfur carrier)-H + 5'-deoxyadenosine + L-methionine + A + S-adenosyl-L-homocysteine + 2 H(+)</text>
        <dbReference type="Rhea" id="RHEA:37087"/>
        <dbReference type="Rhea" id="RHEA-COMP:10460"/>
        <dbReference type="Rhea" id="RHEA-COMP:10461"/>
        <dbReference type="Rhea" id="RHEA-COMP:14737"/>
        <dbReference type="Rhea" id="RHEA-COMP:14739"/>
        <dbReference type="ChEBI" id="CHEBI:13193"/>
        <dbReference type="ChEBI" id="CHEBI:15378"/>
        <dbReference type="ChEBI" id="CHEBI:17319"/>
        <dbReference type="ChEBI" id="CHEBI:17499"/>
        <dbReference type="ChEBI" id="CHEBI:29917"/>
        <dbReference type="ChEBI" id="CHEBI:29961"/>
        <dbReference type="ChEBI" id="CHEBI:57844"/>
        <dbReference type="ChEBI" id="CHEBI:57856"/>
        <dbReference type="ChEBI" id="CHEBI:59789"/>
        <dbReference type="ChEBI" id="CHEBI:64428"/>
        <dbReference type="ChEBI" id="CHEBI:73599"/>
        <dbReference type="EC" id="2.8.4.4"/>
    </reaction>
</comment>
<dbReference type="InterPro" id="IPR006638">
    <property type="entry name" value="Elp3/MiaA/NifB-like_rSAM"/>
</dbReference>
<dbReference type="NCBIfam" id="TIGR00089">
    <property type="entry name" value="MiaB/RimO family radical SAM methylthiotransferase"/>
    <property type="match status" value="1"/>
</dbReference>
<keyword evidence="5 8" id="KW-0479">Metal-binding</keyword>
<evidence type="ECO:0000313" key="12">
    <source>
        <dbReference type="EMBL" id="EKY01292.1"/>
    </source>
</evidence>
<dbReference type="AlphaFoldDB" id="L1NDN8"/>
<evidence type="ECO:0000256" key="4">
    <source>
        <dbReference type="ARBA" id="ARBA00022691"/>
    </source>
</evidence>
<dbReference type="Gene3D" id="3.40.50.12160">
    <property type="entry name" value="Methylthiotransferase, N-terminal domain"/>
    <property type="match status" value="1"/>
</dbReference>
<dbReference type="InterPro" id="IPR020612">
    <property type="entry name" value="Methylthiotransferase_CS"/>
</dbReference>
<keyword evidence="2 8" id="KW-0963">Cytoplasm</keyword>
<evidence type="ECO:0000259" key="9">
    <source>
        <dbReference type="PROSITE" id="PS50926"/>
    </source>
</evidence>
<dbReference type="RefSeq" id="WP_005469499.1">
    <property type="nucleotide sequence ID" value="NZ_KB291047.1"/>
</dbReference>
<feature type="domain" description="TRAM" evidence="9">
    <location>
        <begin position="367"/>
        <end position="434"/>
    </location>
</feature>
<feature type="binding site" evidence="8">
    <location>
        <position position="85"/>
    </location>
    <ligand>
        <name>[4Fe-4S] cluster</name>
        <dbReference type="ChEBI" id="CHEBI:49883"/>
        <label>1</label>
    </ligand>
</feature>
<evidence type="ECO:0000256" key="1">
    <source>
        <dbReference type="ARBA" id="ARBA00022485"/>
    </source>
</evidence>
<evidence type="ECO:0000256" key="5">
    <source>
        <dbReference type="ARBA" id="ARBA00022723"/>
    </source>
</evidence>
<dbReference type="InterPro" id="IPR038135">
    <property type="entry name" value="Methylthiotransferase_N_sf"/>
</dbReference>
<dbReference type="NCBIfam" id="TIGR01125">
    <property type="entry name" value="30S ribosomal protein S12 methylthiotransferase RimO"/>
    <property type="match status" value="1"/>
</dbReference>
<dbReference type="EC" id="2.8.4.4" evidence="8"/>
<keyword evidence="7 8" id="KW-0411">Iron-sulfur</keyword>
<dbReference type="GO" id="GO:0103039">
    <property type="term" value="F:protein methylthiotransferase activity"/>
    <property type="evidence" value="ECO:0007669"/>
    <property type="project" value="UniProtKB-EC"/>
</dbReference>
<dbReference type="Proteomes" id="UP000010408">
    <property type="component" value="Unassembled WGS sequence"/>
</dbReference>
<evidence type="ECO:0000259" key="11">
    <source>
        <dbReference type="PROSITE" id="PS51918"/>
    </source>
</evidence>
<dbReference type="PROSITE" id="PS51918">
    <property type="entry name" value="RADICAL_SAM"/>
    <property type="match status" value="1"/>
</dbReference>
<keyword evidence="12" id="KW-0689">Ribosomal protein</keyword>
<comment type="subcellular location">
    <subcellularLocation>
        <location evidence="8">Cytoplasm</location>
    </subcellularLocation>
</comment>
<comment type="caution">
    <text evidence="12">The sequence shown here is derived from an EMBL/GenBank/DDBJ whole genome shotgun (WGS) entry which is preliminary data.</text>
</comment>
<comment type="similarity">
    <text evidence="8">Belongs to the methylthiotransferase family. RimO subfamily.</text>
</comment>
<dbReference type="SFLD" id="SFLDF00274">
    <property type="entry name" value="ribosomal_protein_S12_methylth"/>
    <property type="match status" value="1"/>
</dbReference>
<dbReference type="SFLD" id="SFLDG01082">
    <property type="entry name" value="B12-binding_domain_containing"/>
    <property type="match status" value="1"/>
</dbReference>
<dbReference type="GO" id="GO:0006400">
    <property type="term" value="P:tRNA modification"/>
    <property type="evidence" value="ECO:0007669"/>
    <property type="project" value="InterPro"/>
</dbReference>
<accession>L1NDN8</accession>
<dbReference type="HAMAP" id="MF_01865">
    <property type="entry name" value="MTTase_RimO"/>
    <property type="match status" value="1"/>
</dbReference>
<dbReference type="InterPro" id="IPR013848">
    <property type="entry name" value="Methylthiotransferase_N"/>
</dbReference>
<feature type="domain" description="MTTase N-terminal" evidence="10">
    <location>
        <begin position="4"/>
        <end position="122"/>
    </location>
</feature>
<keyword evidence="12" id="KW-0687">Ribonucleoprotein</keyword>
<dbReference type="InterPro" id="IPR005839">
    <property type="entry name" value="Methylthiotransferase"/>
</dbReference>
<dbReference type="Pfam" id="PF18693">
    <property type="entry name" value="TRAM_2"/>
    <property type="match status" value="1"/>
</dbReference>
<dbReference type="PANTHER" id="PTHR43837:SF1">
    <property type="entry name" value="RIBOSOMAL PROTEIN US12 METHYLTHIOTRANSFERASE RIMO"/>
    <property type="match status" value="1"/>
</dbReference>
<feature type="binding site" evidence="8">
    <location>
        <position position="154"/>
    </location>
    <ligand>
        <name>[4Fe-4S] cluster</name>
        <dbReference type="ChEBI" id="CHEBI:49883"/>
        <label>2</label>
        <note>4Fe-4S-S-AdoMet</note>
    </ligand>
</feature>
<evidence type="ECO:0000256" key="2">
    <source>
        <dbReference type="ARBA" id="ARBA00022490"/>
    </source>
</evidence>
<evidence type="ECO:0000256" key="6">
    <source>
        <dbReference type="ARBA" id="ARBA00023004"/>
    </source>
</evidence>
<reference evidence="12 13" key="1">
    <citation type="submission" date="2012-05" db="EMBL/GenBank/DDBJ databases">
        <authorList>
            <person name="Weinstock G."/>
            <person name="Sodergren E."/>
            <person name="Lobos E.A."/>
            <person name="Fulton L."/>
            <person name="Fulton R."/>
            <person name="Courtney L."/>
            <person name="Fronick C."/>
            <person name="O'Laughlin M."/>
            <person name="Godfrey J."/>
            <person name="Wilson R.M."/>
            <person name="Miner T."/>
            <person name="Farmer C."/>
            <person name="Delehaunty K."/>
            <person name="Cordes M."/>
            <person name="Minx P."/>
            <person name="Tomlinson C."/>
            <person name="Chen J."/>
            <person name="Wollam A."/>
            <person name="Pepin K.H."/>
            <person name="Bhonagiri V."/>
            <person name="Zhang X."/>
            <person name="Suruliraj S."/>
            <person name="Warren W."/>
            <person name="Mitreva M."/>
            <person name="Mardis E.R."/>
            <person name="Wilson R.K."/>
        </authorList>
    </citation>
    <scope>NUCLEOTIDE SEQUENCE [LARGE SCALE GENOMIC DNA]</scope>
    <source>
        <strain evidence="12 13">F0037</strain>
    </source>
</reference>
<dbReference type="GO" id="GO:0005829">
    <property type="term" value="C:cytosol"/>
    <property type="evidence" value="ECO:0007669"/>
    <property type="project" value="TreeGrafter"/>
</dbReference>
<dbReference type="SMART" id="SM00729">
    <property type="entry name" value="Elp3"/>
    <property type="match status" value="1"/>
</dbReference>
<dbReference type="GO" id="GO:0046872">
    <property type="term" value="F:metal ion binding"/>
    <property type="evidence" value="ECO:0007669"/>
    <property type="project" value="UniProtKB-KW"/>
</dbReference>